<dbReference type="Proteomes" id="UP001166286">
    <property type="component" value="Unassembled WGS sequence"/>
</dbReference>
<dbReference type="EMBL" id="JAFEKC020000011">
    <property type="protein sequence ID" value="KAK0512199.1"/>
    <property type="molecule type" value="Genomic_DNA"/>
</dbReference>
<proteinExistence type="predicted"/>
<feature type="signal peptide" evidence="1">
    <location>
        <begin position="1"/>
        <end position="19"/>
    </location>
</feature>
<comment type="caution">
    <text evidence="3">The sequence shown here is derived from an EMBL/GenBank/DDBJ whole genome shotgun (WGS) entry which is preliminary data.</text>
</comment>
<evidence type="ECO:0000313" key="4">
    <source>
        <dbReference type="Proteomes" id="UP001166286"/>
    </source>
</evidence>
<evidence type="ECO:0000259" key="2">
    <source>
        <dbReference type="Pfam" id="PF13472"/>
    </source>
</evidence>
<dbReference type="Pfam" id="PF13472">
    <property type="entry name" value="Lipase_GDSL_2"/>
    <property type="match status" value="1"/>
</dbReference>
<reference evidence="3" key="1">
    <citation type="submission" date="2023-03" db="EMBL/GenBank/DDBJ databases">
        <title>Complete genome of Cladonia borealis.</title>
        <authorList>
            <person name="Park H."/>
        </authorList>
    </citation>
    <scope>NUCLEOTIDE SEQUENCE</scope>
    <source>
        <strain evidence="3">ANT050790</strain>
    </source>
</reference>
<gene>
    <name evidence="3" type="ORF">JMJ35_005327</name>
</gene>
<feature type="domain" description="SGNH hydrolase-type esterase" evidence="2">
    <location>
        <begin position="29"/>
        <end position="268"/>
    </location>
</feature>
<evidence type="ECO:0000313" key="3">
    <source>
        <dbReference type="EMBL" id="KAK0512199.1"/>
    </source>
</evidence>
<accession>A0AA39R1K6</accession>
<dbReference type="PANTHER" id="PTHR37981">
    <property type="entry name" value="LIPASE 2"/>
    <property type="match status" value="1"/>
</dbReference>
<dbReference type="GO" id="GO:0016788">
    <property type="term" value="F:hydrolase activity, acting on ester bonds"/>
    <property type="evidence" value="ECO:0007669"/>
    <property type="project" value="InterPro"/>
</dbReference>
<dbReference type="InterPro" id="IPR037460">
    <property type="entry name" value="SEST-like"/>
</dbReference>
<dbReference type="AlphaFoldDB" id="A0AA39R1K6"/>
<dbReference type="InterPro" id="IPR036514">
    <property type="entry name" value="SGNH_hydro_sf"/>
</dbReference>
<name>A0AA39R1K6_9LECA</name>
<dbReference type="GO" id="GO:0006629">
    <property type="term" value="P:lipid metabolic process"/>
    <property type="evidence" value="ECO:0007669"/>
    <property type="project" value="TreeGrafter"/>
</dbReference>
<sequence length="418" mass="45083">MLTRSLFAVVCLLPLYAHAANRAINEWTAMGDSYASGVGAGEQPADDTNRCFRFPNAYPAVMQSGPGSLQPNPLKWNNVACSGNTASQILDKEFLDQPEDDGKNGVRPVWGDKPEFVTITMGGNDVGILNLITTCILSFKLWGLNCDQVIQEGMKIAQSDELKANFTAVIEKAYTKGRSTPVGVQFQVFVTGYAQFFNQISTQCNDVTFKPSWNPLPAQYLTIERRTAMNTLALTLNAAIKSAVESFDPLYNVHYVDYDTQFAGHRFCDVDEPDPNNPSTWFFNWYTSEDPTTEAAFKSLPAYQSSVANKTTGLFQTDDDFINALGDALGDDADGLSLLSDSVRIFHPTSLGHQTIRNVMEAALKAAGVPEPEAVSSTSTPAPSKTATSASASATCNCNEDGCSADSPACCANGTCPT</sequence>
<organism evidence="3 4">
    <name type="scientific">Cladonia borealis</name>
    <dbReference type="NCBI Taxonomy" id="184061"/>
    <lineage>
        <taxon>Eukaryota</taxon>
        <taxon>Fungi</taxon>
        <taxon>Dikarya</taxon>
        <taxon>Ascomycota</taxon>
        <taxon>Pezizomycotina</taxon>
        <taxon>Lecanoromycetes</taxon>
        <taxon>OSLEUM clade</taxon>
        <taxon>Lecanoromycetidae</taxon>
        <taxon>Lecanorales</taxon>
        <taxon>Lecanorineae</taxon>
        <taxon>Cladoniaceae</taxon>
        <taxon>Cladonia</taxon>
    </lineage>
</organism>
<dbReference type="InterPro" id="IPR013830">
    <property type="entry name" value="SGNH_hydro"/>
</dbReference>
<dbReference type="Gene3D" id="3.40.50.1110">
    <property type="entry name" value="SGNH hydrolase"/>
    <property type="match status" value="1"/>
</dbReference>
<protein>
    <recommendedName>
        <fullName evidence="2">SGNH hydrolase-type esterase domain-containing protein</fullName>
    </recommendedName>
</protein>
<dbReference type="SUPFAM" id="SSF52266">
    <property type="entry name" value="SGNH hydrolase"/>
    <property type="match status" value="1"/>
</dbReference>
<evidence type="ECO:0000256" key="1">
    <source>
        <dbReference type="SAM" id="SignalP"/>
    </source>
</evidence>
<feature type="chain" id="PRO_5041405245" description="SGNH hydrolase-type esterase domain-containing protein" evidence="1">
    <location>
        <begin position="20"/>
        <end position="418"/>
    </location>
</feature>
<dbReference type="CDD" id="cd01823">
    <property type="entry name" value="SEST_like"/>
    <property type="match status" value="1"/>
</dbReference>
<keyword evidence="4" id="KW-1185">Reference proteome</keyword>
<keyword evidence="1" id="KW-0732">Signal</keyword>
<dbReference type="PANTHER" id="PTHR37981:SF1">
    <property type="entry name" value="SGNH HYDROLASE-TYPE ESTERASE DOMAIN-CONTAINING PROTEIN"/>
    <property type="match status" value="1"/>
</dbReference>